<dbReference type="Pfam" id="PF00512">
    <property type="entry name" value="HisKA"/>
    <property type="match status" value="1"/>
</dbReference>
<dbReference type="eggNOG" id="COG5002">
    <property type="taxonomic scope" value="Bacteria"/>
</dbReference>
<dbReference type="CDD" id="cd00075">
    <property type="entry name" value="HATPase"/>
    <property type="match status" value="1"/>
</dbReference>
<dbReference type="EMBL" id="CP014674">
    <property type="protein sequence ID" value="AOX17657.1"/>
    <property type="molecule type" value="Genomic_DNA"/>
</dbReference>
<keyword evidence="9" id="KW-0547">Nucleotide-binding</keyword>
<dbReference type="InterPro" id="IPR050980">
    <property type="entry name" value="2C_sensor_his_kinase"/>
</dbReference>
<dbReference type="GO" id="GO:0005886">
    <property type="term" value="C:plasma membrane"/>
    <property type="evidence" value="ECO:0007669"/>
    <property type="project" value="UniProtKB-SubCell"/>
</dbReference>
<dbReference type="InterPro" id="IPR036890">
    <property type="entry name" value="HATPase_C_sf"/>
</dbReference>
<dbReference type="SUPFAM" id="SSF55874">
    <property type="entry name" value="ATPase domain of HSP90 chaperone/DNA topoisomerase II/histidine kinase"/>
    <property type="match status" value="1"/>
</dbReference>
<accession>A0A1D8UVZ1</accession>
<dbReference type="PROSITE" id="PS50885">
    <property type="entry name" value="HAMP"/>
    <property type="match status" value="1"/>
</dbReference>
<dbReference type="SMART" id="SM00388">
    <property type="entry name" value="HisKA"/>
    <property type="match status" value="1"/>
</dbReference>
<comment type="subcellular location">
    <subcellularLocation>
        <location evidence="2">Cell inner membrane</location>
        <topology evidence="2">Multi-pass membrane protein</topology>
    </subcellularLocation>
</comment>
<dbReference type="RefSeq" id="WP_070403217.1">
    <property type="nucleotide sequence ID" value="NZ_BJVW01000001.1"/>
</dbReference>
<dbReference type="STRING" id="153496.A0U89_11445"/>
<evidence type="ECO:0000256" key="5">
    <source>
        <dbReference type="ARBA" id="ARBA00022519"/>
    </source>
</evidence>
<evidence type="ECO:0000313" key="16">
    <source>
        <dbReference type="Proteomes" id="UP000179145"/>
    </source>
</evidence>
<dbReference type="Proteomes" id="UP000179145">
    <property type="component" value="Chromosome"/>
</dbReference>
<evidence type="ECO:0000256" key="4">
    <source>
        <dbReference type="ARBA" id="ARBA00022475"/>
    </source>
</evidence>
<comment type="catalytic activity">
    <reaction evidence="1">
        <text>ATP + protein L-histidine = ADP + protein N-phospho-L-histidine.</text>
        <dbReference type="EC" id="2.7.13.3"/>
    </reaction>
</comment>
<evidence type="ECO:0000256" key="8">
    <source>
        <dbReference type="ARBA" id="ARBA00022692"/>
    </source>
</evidence>
<gene>
    <name evidence="15" type="ORF">A0U89_11445</name>
</gene>
<evidence type="ECO:0000256" key="3">
    <source>
        <dbReference type="ARBA" id="ARBA00012438"/>
    </source>
</evidence>
<dbReference type="InterPro" id="IPR003594">
    <property type="entry name" value="HATPase_dom"/>
</dbReference>
<evidence type="ECO:0000256" key="14">
    <source>
        <dbReference type="ARBA" id="ARBA00023136"/>
    </source>
</evidence>
<dbReference type="InterPro" id="IPR004358">
    <property type="entry name" value="Sig_transdc_His_kin-like_C"/>
</dbReference>
<evidence type="ECO:0000256" key="1">
    <source>
        <dbReference type="ARBA" id="ARBA00000085"/>
    </source>
</evidence>
<keyword evidence="8" id="KW-0812">Transmembrane</keyword>
<dbReference type="EC" id="2.7.13.3" evidence="3"/>
<dbReference type="Pfam" id="PF00672">
    <property type="entry name" value="HAMP"/>
    <property type="match status" value="1"/>
</dbReference>
<dbReference type="InterPro" id="IPR003660">
    <property type="entry name" value="HAMP_dom"/>
</dbReference>
<dbReference type="InterPro" id="IPR036097">
    <property type="entry name" value="HisK_dim/P_sf"/>
</dbReference>
<evidence type="ECO:0000256" key="11">
    <source>
        <dbReference type="ARBA" id="ARBA00022840"/>
    </source>
</evidence>
<keyword evidence="6" id="KW-0597">Phosphoprotein</keyword>
<dbReference type="OrthoDB" id="9804645at2"/>
<dbReference type="PRINTS" id="PR00344">
    <property type="entry name" value="BCTRLSENSOR"/>
</dbReference>
<dbReference type="GO" id="GO:0005524">
    <property type="term" value="F:ATP binding"/>
    <property type="evidence" value="ECO:0007669"/>
    <property type="project" value="UniProtKB-KW"/>
</dbReference>
<reference evidence="15 16" key="1">
    <citation type="journal article" date="2016" name="Microb. Cell Fact.">
        <title>Dissection of exopolysaccharide biosynthesis in Kozakia baliensis.</title>
        <authorList>
            <person name="Brandt J.U."/>
            <person name="Jakob F."/>
            <person name="Behr J."/>
            <person name="Geissler A.J."/>
            <person name="Vogel R.F."/>
        </authorList>
    </citation>
    <scope>NUCLEOTIDE SEQUENCE [LARGE SCALE GENOMIC DNA]</scope>
    <source>
        <strain evidence="15 16">DSM 14400</strain>
    </source>
</reference>
<dbReference type="Gene3D" id="1.10.287.130">
    <property type="match status" value="1"/>
</dbReference>
<dbReference type="KEGG" id="kba:A0U89_11445"/>
<keyword evidence="10 15" id="KW-0418">Kinase</keyword>
<dbReference type="InterPro" id="IPR005467">
    <property type="entry name" value="His_kinase_dom"/>
</dbReference>
<organism evidence="15 16">
    <name type="scientific">Kozakia baliensis</name>
    <dbReference type="NCBI Taxonomy" id="153496"/>
    <lineage>
        <taxon>Bacteria</taxon>
        <taxon>Pseudomonadati</taxon>
        <taxon>Pseudomonadota</taxon>
        <taxon>Alphaproteobacteria</taxon>
        <taxon>Acetobacterales</taxon>
        <taxon>Acetobacteraceae</taxon>
        <taxon>Kozakia</taxon>
    </lineage>
</organism>
<keyword evidence="4" id="KW-1003">Cell membrane</keyword>
<evidence type="ECO:0000256" key="12">
    <source>
        <dbReference type="ARBA" id="ARBA00022989"/>
    </source>
</evidence>
<keyword evidence="7" id="KW-0808">Transferase</keyword>
<dbReference type="SMART" id="SM00387">
    <property type="entry name" value="HATPase_c"/>
    <property type="match status" value="1"/>
</dbReference>
<evidence type="ECO:0000256" key="7">
    <source>
        <dbReference type="ARBA" id="ARBA00022679"/>
    </source>
</evidence>
<dbReference type="InterPro" id="IPR003661">
    <property type="entry name" value="HisK_dim/P_dom"/>
</dbReference>
<keyword evidence="5" id="KW-0997">Cell inner membrane</keyword>
<sequence>MPSRSILLWPVGLVGRVSLVLLAAVVLVFLASAIFYEEAEIYIDDDARITQLVEELSTDLRVLRTTPPSQRAVLAVLLSDNGINVTWRPPNQPETDEPLYRLYHLEQTLIGLDPEFGKARLRIYAERADSSSIHGTLYLSDGSRLAFIVPHVLAHRHMTRGLASAAITAGAVAIAAAMLVRALSTPLRALAQVADSVANSHETNWVPLTEKGPREVKGLARAINAMQVRIQRLINDRTEVMAAVSHDLRTPLSRLRLRAGFLADDETQAAIEADIDEMEAMVNGVLAYLAGDLNPEPQRVVDLVAMLMTLLDSQSDRGRDTSYVGPDRCLVSVRPLAIKRVFGNLIDNACNYGGSAHVTLENKGKEVIITVVDDGPGIPEAEREKVLNAFYRLEGSRSRSTGGIGLGLAIVKREVERAHGQVYLDNAPGRGLRVRVTLPSQTPNA</sequence>
<dbReference type="AlphaFoldDB" id="A0A1D8UVZ1"/>
<keyword evidence="14" id="KW-0472">Membrane</keyword>
<keyword evidence="11" id="KW-0067">ATP-binding</keyword>
<dbReference type="Pfam" id="PF02518">
    <property type="entry name" value="HATPase_c"/>
    <property type="match status" value="1"/>
</dbReference>
<dbReference type="PANTHER" id="PTHR44936">
    <property type="entry name" value="SENSOR PROTEIN CREC"/>
    <property type="match status" value="1"/>
</dbReference>
<evidence type="ECO:0000256" key="13">
    <source>
        <dbReference type="ARBA" id="ARBA00023012"/>
    </source>
</evidence>
<evidence type="ECO:0000313" key="15">
    <source>
        <dbReference type="EMBL" id="AOX17657.1"/>
    </source>
</evidence>
<keyword evidence="13" id="KW-0902">Two-component regulatory system</keyword>
<dbReference type="GO" id="GO:0000155">
    <property type="term" value="F:phosphorelay sensor kinase activity"/>
    <property type="evidence" value="ECO:0007669"/>
    <property type="project" value="InterPro"/>
</dbReference>
<dbReference type="PROSITE" id="PS50109">
    <property type="entry name" value="HIS_KIN"/>
    <property type="match status" value="1"/>
</dbReference>
<dbReference type="CDD" id="cd00082">
    <property type="entry name" value="HisKA"/>
    <property type="match status" value="1"/>
</dbReference>
<dbReference type="SUPFAM" id="SSF47384">
    <property type="entry name" value="Homodimeric domain of signal transducing histidine kinase"/>
    <property type="match status" value="1"/>
</dbReference>
<evidence type="ECO:0000256" key="6">
    <source>
        <dbReference type="ARBA" id="ARBA00022553"/>
    </source>
</evidence>
<evidence type="ECO:0000256" key="9">
    <source>
        <dbReference type="ARBA" id="ARBA00022741"/>
    </source>
</evidence>
<protein>
    <recommendedName>
        <fullName evidence="3">histidine kinase</fullName>
        <ecNumber evidence="3">2.7.13.3</ecNumber>
    </recommendedName>
</protein>
<keyword evidence="16" id="KW-1185">Reference proteome</keyword>
<evidence type="ECO:0000256" key="10">
    <source>
        <dbReference type="ARBA" id="ARBA00022777"/>
    </source>
</evidence>
<dbReference type="SMART" id="SM00304">
    <property type="entry name" value="HAMP"/>
    <property type="match status" value="1"/>
</dbReference>
<evidence type="ECO:0000256" key="2">
    <source>
        <dbReference type="ARBA" id="ARBA00004429"/>
    </source>
</evidence>
<proteinExistence type="predicted"/>
<dbReference type="PANTHER" id="PTHR44936:SF5">
    <property type="entry name" value="SENSOR HISTIDINE KINASE ENVZ"/>
    <property type="match status" value="1"/>
</dbReference>
<dbReference type="Gene3D" id="3.30.565.10">
    <property type="entry name" value="Histidine kinase-like ATPase, C-terminal domain"/>
    <property type="match status" value="1"/>
</dbReference>
<name>A0A1D8UVZ1_9PROT</name>
<keyword evidence="12" id="KW-1133">Transmembrane helix</keyword>